<feature type="transmembrane region" description="Helical" evidence="8">
    <location>
        <begin position="180"/>
        <end position="198"/>
    </location>
</feature>
<protein>
    <recommendedName>
        <fullName evidence="11">Chromate transporter</fullName>
    </recommendedName>
</protein>
<dbReference type="GO" id="GO:0005886">
    <property type="term" value="C:plasma membrane"/>
    <property type="evidence" value="ECO:0007669"/>
    <property type="project" value="UniProtKB-SubCell"/>
</dbReference>
<accession>A0AAD5YWK4</accession>
<keyword evidence="5 8" id="KW-1133">Transmembrane helix</keyword>
<feature type="transmembrane region" description="Helical" evidence="8">
    <location>
        <begin position="111"/>
        <end position="134"/>
    </location>
</feature>
<comment type="caution">
    <text evidence="9">The sequence shown here is derived from an EMBL/GenBank/DDBJ whole genome shotgun (WGS) entry which is preliminary data.</text>
</comment>
<name>A0AAD5YWK4_9AGAR</name>
<comment type="similarity">
    <text evidence="2">Belongs to the chromate ion transporter (CHR) (TC 2.A.51) family.</text>
</comment>
<dbReference type="Proteomes" id="UP001213000">
    <property type="component" value="Unassembled WGS sequence"/>
</dbReference>
<evidence type="ECO:0000256" key="3">
    <source>
        <dbReference type="ARBA" id="ARBA00022475"/>
    </source>
</evidence>
<feature type="transmembrane region" description="Helical" evidence="8">
    <location>
        <begin position="378"/>
        <end position="399"/>
    </location>
</feature>
<dbReference type="EMBL" id="JANIEX010000017">
    <property type="protein sequence ID" value="KAJ3576176.1"/>
    <property type="molecule type" value="Genomic_DNA"/>
</dbReference>
<feature type="region of interest" description="Disordered" evidence="7">
    <location>
        <begin position="243"/>
        <end position="281"/>
    </location>
</feature>
<reference evidence="9" key="1">
    <citation type="submission" date="2022-07" db="EMBL/GenBank/DDBJ databases">
        <title>Genome Sequence of Leucocoprinus birnbaumii.</title>
        <authorList>
            <person name="Buettner E."/>
        </authorList>
    </citation>
    <scope>NUCLEOTIDE SEQUENCE</scope>
    <source>
        <strain evidence="9">VT141</strain>
    </source>
</reference>
<keyword evidence="4 8" id="KW-0812">Transmembrane</keyword>
<evidence type="ECO:0000313" key="10">
    <source>
        <dbReference type="Proteomes" id="UP001213000"/>
    </source>
</evidence>
<gene>
    <name evidence="9" type="ORF">NP233_g592</name>
</gene>
<feature type="compositionally biased region" description="Basic and acidic residues" evidence="7">
    <location>
        <begin position="243"/>
        <end position="256"/>
    </location>
</feature>
<sequence length="532" mass="58195">MAGRSLRSVIQRLRMSLCLPRSLDREEHGDDELSRLPARLLDVLERTYDLGFTAFGGPPVHFHIFHRRFVEGQGKPPWIDEQTYQETFAVAQLLPGPLSTKILFNIVVMRAGYIPAIMVFLLWSLPGAIGMYALSLGVHQLSDTLPSPVYAFLSGLNAATVGIVALAAVQLSRKAIADRLTRALVVFGGCAGLLYNALWYFSVLLIGAGIITVLWDIYIPMLRRLICKHRTQRPSLGNVEMGKEDEITEVSRRGEENGSISSVHSRPPSCASEKDSTHTQVLRPVSDTTTCSQEVKPPMDSPAYGISARAGLALVIMFFALFAIFITLRGVLANPPLALDLFNNMFLAGTMIFGGGPVVIPLLREYVVQPGWVTSRDFILGLAIIQAFPGPNFNFAVYLGSLTIASGGISVSGSLFGAILAFLGIFTPGMWLTFGFQSIWRTLRNQKVAISVLRGVNATAVGFVYTAVYRIWQVGYLTPAQSQGRSLGDEPWWLAVAATTFTLVEWFQFPPPIAIILGGITGLGWWGAVMRQ</sequence>
<feature type="transmembrane region" description="Helical" evidence="8">
    <location>
        <begin position="509"/>
        <end position="529"/>
    </location>
</feature>
<evidence type="ECO:0000313" key="9">
    <source>
        <dbReference type="EMBL" id="KAJ3576176.1"/>
    </source>
</evidence>
<dbReference type="PANTHER" id="PTHR33567">
    <property type="entry name" value="CHROMATE ION TRANSPORTER (EUROFUNG)"/>
    <property type="match status" value="1"/>
</dbReference>
<dbReference type="AlphaFoldDB" id="A0AAD5YWK4"/>
<feature type="transmembrane region" description="Helical" evidence="8">
    <location>
        <begin position="204"/>
        <end position="222"/>
    </location>
</feature>
<evidence type="ECO:0000256" key="6">
    <source>
        <dbReference type="ARBA" id="ARBA00023136"/>
    </source>
</evidence>
<comment type="subcellular location">
    <subcellularLocation>
        <location evidence="1">Cell membrane</location>
        <topology evidence="1">Multi-pass membrane protein</topology>
    </subcellularLocation>
</comment>
<dbReference type="GO" id="GO:0015109">
    <property type="term" value="F:chromate transmembrane transporter activity"/>
    <property type="evidence" value="ECO:0007669"/>
    <property type="project" value="InterPro"/>
</dbReference>
<dbReference type="InterPro" id="IPR003370">
    <property type="entry name" value="Chromate_transpt"/>
</dbReference>
<keyword evidence="3" id="KW-1003">Cell membrane</keyword>
<keyword evidence="10" id="KW-1185">Reference proteome</keyword>
<feature type="transmembrane region" description="Helical" evidence="8">
    <location>
        <begin position="346"/>
        <end position="366"/>
    </location>
</feature>
<proteinExistence type="inferred from homology"/>
<feature type="transmembrane region" description="Helical" evidence="8">
    <location>
        <begin position="448"/>
        <end position="472"/>
    </location>
</feature>
<evidence type="ECO:0008006" key="11">
    <source>
        <dbReference type="Google" id="ProtNLM"/>
    </source>
</evidence>
<evidence type="ECO:0000256" key="4">
    <source>
        <dbReference type="ARBA" id="ARBA00022692"/>
    </source>
</evidence>
<feature type="transmembrane region" description="Helical" evidence="8">
    <location>
        <begin position="149"/>
        <end position="168"/>
    </location>
</feature>
<evidence type="ECO:0000256" key="1">
    <source>
        <dbReference type="ARBA" id="ARBA00004651"/>
    </source>
</evidence>
<feature type="transmembrane region" description="Helical" evidence="8">
    <location>
        <begin position="306"/>
        <end position="326"/>
    </location>
</feature>
<keyword evidence="6 8" id="KW-0472">Membrane</keyword>
<evidence type="ECO:0000256" key="2">
    <source>
        <dbReference type="ARBA" id="ARBA00005262"/>
    </source>
</evidence>
<evidence type="ECO:0000256" key="7">
    <source>
        <dbReference type="SAM" id="MobiDB-lite"/>
    </source>
</evidence>
<dbReference type="PANTHER" id="PTHR33567:SF3">
    <property type="entry name" value="CHROMATE ION TRANSPORTER (EUROFUNG)"/>
    <property type="match status" value="1"/>
</dbReference>
<dbReference type="Pfam" id="PF02417">
    <property type="entry name" value="Chromate_transp"/>
    <property type="match status" value="2"/>
</dbReference>
<evidence type="ECO:0000256" key="5">
    <source>
        <dbReference type="ARBA" id="ARBA00022989"/>
    </source>
</evidence>
<evidence type="ECO:0000256" key="8">
    <source>
        <dbReference type="SAM" id="Phobius"/>
    </source>
</evidence>
<organism evidence="9 10">
    <name type="scientific">Leucocoprinus birnbaumii</name>
    <dbReference type="NCBI Taxonomy" id="56174"/>
    <lineage>
        <taxon>Eukaryota</taxon>
        <taxon>Fungi</taxon>
        <taxon>Dikarya</taxon>
        <taxon>Basidiomycota</taxon>
        <taxon>Agaricomycotina</taxon>
        <taxon>Agaricomycetes</taxon>
        <taxon>Agaricomycetidae</taxon>
        <taxon>Agaricales</taxon>
        <taxon>Agaricineae</taxon>
        <taxon>Agaricaceae</taxon>
        <taxon>Leucocoprinus</taxon>
    </lineage>
</organism>
<feature type="transmembrane region" description="Helical" evidence="8">
    <location>
        <begin position="411"/>
        <end position="436"/>
    </location>
</feature>